<accession>A0A3N5AWN6</accession>
<evidence type="ECO:0000313" key="1">
    <source>
        <dbReference type="EMBL" id="RPF49293.1"/>
    </source>
</evidence>
<dbReference type="Proteomes" id="UP000282654">
    <property type="component" value="Unassembled WGS sequence"/>
</dbReference>
<proteinExistence type="predicted"/>
<reference evidence="1 2" key="1">
    <citation type="submission" date="2018-11" db="EMBL/GenBank/DDBJ databases">
        <title>Genomic Encyclopedia of Type Strains, Phase IV (KMG-IV): sequencing the most valuable type-strain genomes for metagenomic binning, comparative biology and taxonomic classification.</title>
        <authorList>
            <person name="Goeker M."/>
        </authorList>
    </citation>
    <scope>NUCLEOTIDE SEQUENCE [LARGE SCALE GENOMIC DNA]</scope>
    <source>
        <strain evidence="1 2">DSM 102936</strain>
    </source>
</reference>
<dbReference type="AlphaFoldDB" id="A0A3N5AWN6"/>
<comment type="caution">
    <text evidence="1">The sequence shown here is derived from an EMBL/GenBank/DDBJ whole genome shotgun (WGS) entry which is preliminary data.</text>
</comment>
<dbReference type="RefSeq" id="WP_123926473.1">
    <property type="nucleotide sequence ID" value="NZ_RKRE01000001.1"/>
</dbReference>
<organism evidence="1 2">
    <name type="scientific">Thermodesulfitimonas autotrophica</name>
    <dbReference type="NCBI Taxonomy" id="1894989"/>
    <lineage>
        <taxon>Bacteria</taxon>
        <taxon>Bacillati</taxon>
        <taxon>Bacillota</taxon>
        <taxon>Clostridia</taxon>
        <taxon>Thermoanaerobacterales</taxon>
        <taxon>Thermoanaerobacteraceae</taxon>
        <taxon>Thermodesulfitimonas</taxon>
    </lineage>
</organism>
<evidence type="ECO:0000313" key="2">
    <source>
        <dbReference type="Proteomes" id="UP000282654"/>
    </source>
</evidence>
<gene>
    <name evidence="1" type="ORF">EDD75_0098</name>
</gene>
<dbReference type="EMBL" id="RKRE01000001">
    <property type="protein sequence ID" value="RPF49293.1"/>
    <property type="molecule type" value="Genomic_DNA"/>
</dbReference>
<keyword evidence="2" id="KW-1185">Reference proteome</keyword>
<sequence length="213" mass="22105">MTGTAGNCRLTAEVTFDLPPGGAVIACHPGRVELEGVVRRPGEVVVFGLAELLVLYSVAGVDGEPAYRVKCVPRLLRGVVPAAADGECGDTVALAVTGVVTDVTSEGQSWLVSACFDVAVELPASPASVATEREKEDLVIRPFAAAGAEGAGGSEADALEAAEAVRPESGVLPDETRIVEELKEFEAYLGKLPKGRMVISINGINYIIESARD</sequence>
<name>A0A3N5AWN6_9THEO</name>
<protein>
    <submittedName>
        <fullName evidence="1">Uncharacterized protein</fullName>
    </submittedName>
</protein>